<dbReference type="Proteomes" id="UP001151699">
    <property type="component" value="Chromosome A"/>
</dbReference>
<proteinExistence type="predicted"/>
<name>A0A9Q0S4L4_9DIPT</name>
<sequence length="75" mass="8782">MLISNICCHALLRICSDHVKWYQTLFVFSLKKNVTYRPGSLFHPDISITNLRAKDHTQKQIKNVLCESFLHYDTS</sequence>
<gene>
    <name evidence="1" type="ORF">Bhyg_00436</name>
</gene>
<dbReference type="AlphaFoldDB" id="A0A9Q0S4L4"/>
<evidence type="ECO:0000313" key="1">
    <source>
        <dbReference type="EMBL" id="KAJ6645232.1"/>
    </source>
</evidence>
<dbReference type="EMBL" id="WJQU01000001">
    <property type="protein sequence ID" value="KAJ6645232.1"/>
    <property type="molecule type" value="Genomic_DNA"/>
</dbReference>
<organism evidence="1 2">
    <name type="scientific">Pseudolycoriella hygida</name>
    <dbReference type="NCBI Taxonomy" id="35572"/>
    <lineage>
        <taxon>Eukaryota</taxon>
        <taxon>Metazoa</taxon>
        <taxon>Ecdysozoa</taxon>
        <taxon>Arthropoda</taxon>
        <taxon>Hexapoda</taxon>
        <taxon>Insecta</taxon>
        <taxon>Pterygota</taxon>
        <taxon>Neoptera</taxon>
        <taxon>Endopterygota</taxon>
        <taxon>Diptera</taxon>
        <taxon>Nematocera</taxon>
        <taxon>Sciaroidea</taxon>
        <taxon>Sciaridae</taxon>
        <taxon>Pseudolycoriella</taxon>
    </lineage>
</organism>
<evidence type="ECO:0000313" key="2">
    <source>
        <dbReference type="Proteomes" id="UP001151699"/>
    </source>
</evidence>
<accession>A0A9Q0S4L4</accession>
<comment type="caution">
    <text evidence="1">The sequence shown here is derived from an EMBL/GenBank/DDBJ whole genome shotgun (WGS) entry which is preliminary data.</text>
</comment>
<reference evidence="1" key="1">
    <citation type="submission" date="2022-07" db="EMBL/GenBank/DDBJ databases">
        <authorList>
            <person name="Trinca V."/>
            <person name="Uliana J.V.C."/>
            <person name="Torres T.T."/>
            <person name="Ward R.J."/>
            <person name="Monesi N."/>
        </authorList>
    </citation>
    <scope>NUCLEOTIDE SEQUENCE</scope>
    <source>
        <strain evidence="1">HSMRA1968</strain>
        <tissue evidence="1">Whole embryos</tissue>
    </source>
</reference>
<protein>
    <submittedName>
        <fullName evidence="1">Uncharacterized protein</fullName>
    </submittedName>
</protein>
<keyword evidence="2" id="KW-1185">Reference proteome</keyword>